<gene>
    <name evidence="1" type="ORF">FGL86_04825</name>
</gene>
<dbReference type="AlphaFoldDB" id="A0A5B8SV00"/>
<dbReference type="KEGG" id="paur:FGL86_04825"/>
<dbReference type="EMBL" id="CP042382">
    <property type="protein sequence ID" value="QEA38468.1"/>
    <property type="molecule type" value="Genomic_DNA"/>
</dbReference>
<dbReference type="RefSeq" id="WP_147183533.1">
    <property type="nucleotide sequence ID" value="NZ_CP042382.1"/>
</dbReference>
<protein>
    <submittedName>
        <fullName evidence="1">Uncharacterized protein</fullName>
    </submittedName>
</protein>
<keyword evidence="2" id="KW-1185">Reference proteome</keyword>
<organism evidence="1 2">
    <name type="scientific">Pistricoccus aurantiacus</name>
    <dbReference type="NCBI Taxonomy" id="1883414"/>
    <lineage>
        <taxon>Bacteria</taxon>
        <taxon>Pseudomonadati</taxon>
        <taxon>Pseudomonadota</taxon>
        <taxon>Gammaproteobacteria</taxon>
        <taxon>Oceanospirillales</taxon>
        <taxon>Halomonadaceae</taxon>
        <taxon>Pistricoccus</taxon>
    </lineage>
</organism>
<proteinExistence type="predicted"/>
<sequence>MSKRAIALRDITLVEGGASLDALLALIAKLEDDYRAASTSMQAMAIFKLDDDAPSASNMDTAPDTKPVSFESIIKGVSDAKPATQEYDWQSF</sequence>
<name>A0A5B8SV00_9GAMM</name>
<dbReference type="Proteomes" id="UP000321272">
    <property type="component" value="Chromosome"/>
</dbReference>
<accession>A0A5B8SV00</accession>
<evidence type="ECO:0000313" key="2">
    <source>
        <dbReference type="Proteomes" id="UP000321272"/>
    </source>
</evidence>
<evidence type="ECO:0000313" key="1">
    <source>
        <dbReference type="EMBL" id="QEA38468.1"/>
    </source>
</evidence>
<reference evidence="1 2" key="1">
    <citation type="submission" date="2019-06" db="EMBL/GenBank/DDBJ databases">
        <title>Genome analyses of bacteria isolated from kimchi.</title>
        <authorList>
            <person name="Lee S."/>
            <person name="Ahn S."/>
            <person name="Roh S."/>
        </authorList>
    </citation>
    <scope>NUCLEOTIDE SEQUENCE [LARGE SCALE GENOMIC DNA]</scope>
    <source>
        <strain evidence="1 2">CBA4606</strain>
    </source>
</reference>